<dbReference type="VEuPathDB" id="FungiDB:L203_00972"/>
<feature type="compositionally biased region" description="Basic and acidic residues" evidence="1">
    <location>
        <begin position="260"/>
        <end position="287"/>
    </location>
</feature>
<evidence type="ECO:0000256" key="1">
    <source>
        <dbReference type="SAM" id="MobiDB-lite"/>
    </source>
</evidence>
<accession>A0A1E3IVJ2</accession>
<reference evidence="2" key="2">
    <citation type="journal article" date="2022" name="Elife">
        <title>Obligate sexual reproduction of a homothallic fungus closely related to the Cryptococcus pathogenic species complex.</title>
        <authorList>
            <person name="Passer A.R."/>
            <person name="Clancey S.A."/>
            <person name="Shea T."/>
            <person name="David-Palma M."/>
            <person name="Averette A.F."/>
            <person name="Boekhout T."/>
            <person name="Porcel B.M."/>
            <person name="Nowrousian M."/>
            <person name="Cuomo C.A."/>
            <person name="Sun S."/>
            <person name="Heitman J."/>
            <person name="Coelho M.A."/>
        </authorList>
    </citation>
    <scope>NUCLEOTIDE SEQUENCE</scope>
    <source>
        <strain evidence="2">CBS 7841</strain>
    </source>
</reference>
<evidence type="ECO:0000313" key="3">
    <source>
        <dbReference type="Proteomes" id="UP000094043"/>
    </source>
</evidence>
<feature type="region of interest" description="Disordered" evidence="1">
    <location>
        <begin position="96"/>
        <end position="341"/>
    </location>
</feature>
<dbReference type="PANTHER" id="PTHR40132:SF1">
    <property type="entry name" value="PRE-MRNA-SPLICING FACTOR 38B"/>
    <property type="match status" value="1"/>
</dbReference>
<dbReference type="EMBL" id="CP143785">
    <property type="protein sequence ID" value="WVN86495.1"/>
    <property type="molecule type" value="Genomic_DNA"/>
</dbReference>
<evidence type="ECO:0000313" key="2">
    <source>
        <dbReference type="EMBL" id="WVN86495.1"/>
    </source>
</evidence>
<feature type="compositionally biased region" description="Basic and acidic residues" evidence="1">
    <location>
        <begin position="147"/>
        <end position="183"/>
    </location>
</feature>
<feature type="compositionally biased region" description="Basic and acidic residues" evidence="1">
    <location>
        <begin position="456"/>
        <end position="471"/>
    </location>
</feature>
<proteinExistence type="predicted"/>
<protein>
    <submittedName>
        <fullName evidence="2">Uncharacterized protein</fullName>
    </submittedName>
</protein>
<dbReference type="RefSeq" id="XP_066067195.1">
    <property type="nucleotide sequence ID" value="XM_066211098.1"/>
</dbReference>
<dbReference type="Proteomes" id="UP000094043">
    <property type="component" value="Chromosome 2"/>
</dbReference>
<feature type="region of interest" description="Disordered" evidence="1">
    <location>
        <begin position="381"/>
        <end position="471"/>
    </location>
</feature>
<dbReference type="OrthoDB" id="2431475at2759"/>
<dbReference type="GeneID" id="91085872"/>
<keyword evidence="3" id="KW-1185">Reference proteome</keyword>
<feature type="compositionally biased region" description="Basic and acidic residues" evidence="1">
    <location>
        <begin position="425"/>
        <end position="447"/>
    </location>
</feature>
<reference evidence="2" key="1">
    <citation type="submission" date="2016-06" db="EMBL/GenBank/DDBJ databases">
        <authorList>
            <person name="Cuomo C."/>
            <person name="Litvintseva A."/>
            <person name="Heitman J."/>
            <person name="Chen Y."/>
            <person name="Sun S."/>
            <person name="Springer D."/>
            <person name="Dromer F."/>
            <person name="Young S."/>
            <person name="Zeng Q."/>
            <person name="Chapman S."/>
            <person name="Gujja S."/>
            <person name="Saif S."/>
            <person name="Birren B."/>
        </authorList>
    </citation>
    <scope>NUCLEOTIDE SEQUENCE</scope>
    <source>
        <strain evidence="2">CBS 7841</strain>
    </source>
</reference>
<dbReference type="KEGG" id="cdep:91085872"/>
<sequence>MSYNSIINNLVRATSGIAENVSDAELDVHVAKLLAEEAKAKESQWSELGLSGLLGNPMLSGRDSPDPSLPKPNKRFLASVIRTVDGHNAALLKQQTEAAEQAKQNRVPETSKRDLSNRGTSGSAASRLFGGALKDVSRNGSSRRHQRERETERRQDVESSKNVKGKAREREDAEYSRDHDPNRQGRHRSKQGEDIDNYRKQQRENVTTFRQEKEESHRDSGCEFNRDREQGPGSRHRKRARKQNDLDYNSLQHGHLRLCSSEDDHPSSEADKHHGHELGDRREGTDTHHRKSNHSRSRTPTKRRRRSRSLCNSSPSKAATSTVRPRSRSPSRSLSPQHGSKMDKYFQASYDPRWDLPLVPQEGLVTEVGWDNMLAILKERGQKKRRNSPGLLDDDTAPPPGVLPRKHLHSPDTLLRKLEKKQRRASREERRRRRGDSGSEDEKDRVERRKGKRRKEKETVQEKETRTLLDGYEYVKKGGMREWDKGK</sequence>
<feature type="compositionally biased region" description="Basic and acidic residues" evidence="1">
    <location>
        <begin position="210"/>
        <end position="230"/>
    </location>
</feature>
<reference evidence="2" key="3">
    <citation type="submission" date="2024-01" db="EMBL/GenBank/DDBJ databases">
        <authorList>
            <person name="Coelho M.A."/>
            <person name="David-Palma M."/>
            <person name="Shea T."/>
            <person name="Sun S."/>
            <person name="Cuomo C.A."/>
            <person name="Heitman J."/>
        </authorList>
    </citation>
    <scope>NUCLEOTIDE SEQUENCE</scope>
    <source>
        <strain evidence="2">CBS 7841</strain>
    </source>
</reference>
<dbReference type="AlphaFoldDB" id="A0A1E3IVJ2"/>
<organism evidence="2 3">
    <name type="scientific">Cryptococcus depauperatus CBS 7841</name>
    <dbReference type="NCBI Taxonomy" id="1295531"/>
    <lineage>
        <taxon>Eukaryota</taxon>
        <taxon>Fungi</taxon>
        <taxon>Dikarya</taxon>
        <taxon>Basidiomycota</taxon>
        <taxon>Agaricomycotina</taxon>
        <taxon>Tremellomycetes</taxon>
        <taxon>Tremellales</taxon>
        <taxon>Cryptococcaceae</taxon>
        <taxon>Cryptococcus</taxon>
    </lineage>
</organism>
<name>A0A1E3IVJ2_9TREE</name>
<feature type="compositionally biased region" description="Basic residues" evidence="1">
    <location>
        <begin position="288"/>
        <end position="308"/>
    </location>
</feature>
<feature type="compositionally biased region" description="Basic and acidic residues" evidence="1">
    <location>
        <begin position="190"/>
        <end position="203"/>
    </location>
</feature>
<gene>
    <name evidence="2" type="ORF">L203_101659</name>
</gene>
<dbReference type="PANTHER" id="PTHR40132">
    <property type="entry name" value="PRE-MRNA-SPLICING FACTOR 38B"/>
    <property type="match status" value="1"/>
</dbReference>